<organism evidence="1 2">
    <name type="scientific">Anopheles minimus</name>
    <dbReference type="NCBI Taxonomy" id="112268"/>
    <lineage>
        <taxon>Eukaryota</taxon>
        <taxon>Metazoa</taxon>
        <taxon>Ecdysozoa</taxon>
        <taxon>Arthropoda</taxon>
        <taxon>Hexapoda</taxon>
        <taxon>Insecta</taxon>
        <taxon>Pterygota</taxon>
        <taxon>Neoptera</taxon>
        <taxon>Endopterygota</taxon>
        <taxon>Diptera</taxon>
        <taxon>Nematocera</taxon>
        <taxon>Culicoidea</taxon>
        <taxon>Culicidae</taxon>
        <taxon>Anophelinae</taxon>
        <taxon>Anopheles</taxon>
    </lineage>
</organism>
<dbReference type="EnsemblMetazoa" id="AMIN014025-RB">
    <property type="protein sequence ID" value="AMIN014025-PB"/>
    <property type="gene ID" value="AMIN014025"/>
</dbReference>
<name>A0A182WMR1_9DIPT</name>
<reference evidence="2" key="1">
    <citation type="submission" date="2013-03" db="EMBL/GenBank/DDBJ databases">
        <title>The Genome Sequence of Anopheles minimus MINIMUS1.</title>
        <authorList>
            <consortium name="The Broad Institute Genomics Platform"/>
            <person name="Neafsey D.E."/>
            <person name="Walton C."/>
            <person name="Walker B."/>
            <person name="Young S.K."/>
            <person name="Zeng Q."/>
            <person name="Gargeya S."/>
            <person name="Fitzgerald M."/>
            <person name="Haas B."/>
            <person name="Abouelleil A."/>
            <person name="Allen A.W."/>
            <person name="Alvarado L."/>
            <person name="Arachchi H.M."/>
            <person name="Berlin A.M."/>
            <person name="Chapman S.B."/>
            <person name="Gainer-Dewar J."/>
            <person name="Goldberg J."/>
            <person name="Griggs A."/>
            <person name="Gujja S."/>
            <person name="Hansen M."/>
            <person name="Howarth C."/>
            <person name="Imamovic A."/>
            <person name="Ireland A."/>
            <person name="Larimer J."/>
            <person name="McCowan C."/>
            <person name="Murphy C."/>
            <person name="Pearson M."/>
            <person name="Poon T.W."/>
            <person name="Priest M."/>
            <person name="Roberts A."/>
            <person name="Saif S."/>
            <person name="Shea T."/>
            <person name="Sisk P."/>
            <person name="Sykes S."/>
            <person name="Wortman J."/>
            <person name="Nusbaum C."/>
            <person name="Birren B."/>
        </authorList>
    </citation>
    <scope>NUCLEOTIDE SEQUENCE [LARGE SCALE GENOMIC DNA]</scope>
    <source>
        <strain evidence="2">MINIMUS1</strain>
    </source>
</reference>
<sequence length="39" mass="4413">MQLFIVCSTNKESPNGVPCTIFTAVPIRIRFSETKFVTH</sequence>
<dbReference type="EnsemblMetazoa" id="AMIN014025-RA">
    <property type="protein sequence ID" value="AMIN014025-PA"/>
    <property type="gene ID" value="AMIN014025"/>
</dbReference>
<keyword evidence="2" id="KW-1185">Reference proteome</keyword>
<dbReference type="VEuPathDB" id="VectorBase:AMIN014025"/>
<accession>A0A182WMR1</accession>
<evidence type="ECO:0000313" key="1">
    <source>
        <dbReference type="EnsemblMetazoa" id="AMIN014025-PA"/>
    </source>
</evidence>
<reference evidence="1" key="2">
    <citation type="submission" date="2020-05" db="UniProtKB">
        <authorList>
            <consortium name="EnsemblMetazoa"/>
        </authorList>
    </citation>
    <scope>IDENTIFICATION</scope>
    <source>
        <strain evidence="1">MINIMUS1</strain>
    </source>
</reference>
<proteinExistence type="predicted"/>
<protein>
    <submittedName>
        <fullName evidence="1">Uncharacterized protein</fullName>
    </submittedName>
</protein>
<dbReference type="AlphaFoldDB" id="A0A182WMR1"/>
<dbReference type="Proteomes" id="UP000075920">
    <property type="component" value="Unassembled WGS sequence"/>
</dbReference>
<evidence type="ECO:0000313" key="2">
    <source>
        <dbReference type="Proteomes" id="UP000075920"/>
    </source>
</evidence>